<accession>A0A9D1EUS0</accession>
<evidence type="ECO:0000313" key="2">
    <source>
        <dbReference type="EMBL" id="HIS32219.1"/>
    </source>
</evidence>
<comment type="caution">
    <text evidence="2">The sequence shown here is derived from an EMBL/GenBank/DDBJ whole genome shotgun (WGS) entry which is preliminary data.</text>
</comment>
<feature type="region of interest" description="Disordered" evidence="1">
    <location>
        <begin position="1"/>
        <end position="27"/>
    </location>
</feature>
<evidence type="ECO:0000313" key="3">
    <source>
        <dbReference type="Proteomes" id="UP000823935"/>
    </source>
</evidence>
<reference evidence="2" key="2">
    <citation type="journal article" date="2021" name="PeerJ">
        <title>Extensive microbial diversity within the chicken gut microbiome revealed by metagenomics and culture.</title>
        <authorList>
            <person name="Gilroy R."/>
            <person name="Ravi A."/>
            <person name="Getino M."/>
            <person name="Pursley I."/>
            <person name="Horton D.L."/>
            <person name="Alikhan N.F."/>
            <person name="Baker D."/>
            <person name="Gharbi K."/>
            <person name="Hall N."/>
            <person name="Watson M."/>
            <person name="Adriaenssens E.M."/>
            <person name="Foster-Nyarko E."/>
            <person name="Jarju S."/>
            <person name="Secka A."/>
            <person name="Antonio M."/>
            <person name="Oren A."/>
            <person name="Chaudhuri R.R."/>
            <person name="La Ragione R."/>
            <person name="Hildebrand F."/>
            <person name="Pallen M.J."/>
        </authorList>
    </citation>
    <scope>NUCLEOTIDE SEQUENCE</scope>
    <source>
        <strain evidence="2">CHK190-19873</strain>
    </source>
</reference>
<gene>
    <name evidence="2" type="ORF">IAB44_11855</name>
</gene>
<sequence length="83" mass="9603">MSNQPVSEEEKARDAERGKQEYMNNHTKSYVYKNRGLEIKMQAMEILSKRLEELDELAVRQHGREKLDTLAVMAQIGQAIIPD</sequence>
<dbReference type="AlphaFoldDB" id="A0A9D1EUS0"/>
<proteinExistence type="predicted"/>
<dbReference type="EMBL" id="DVIQ01000073">
    <property type="protein sequence ID" value="HIS32219.1"/>
    <property type="molecule type" value="Genomic_DNA"/>
</dbReference>
<protein>
    <submittedName>
        <fullName evidence="2">Uncharacterized protein</fullName>
    </submittedName>
</protein>
<name>A0A9D1EUS0_9FIRM</name>
<feature type="compositionally biased region" description="Basic and acidic residues" evidence="1">
    <location>
        <begin position="8"/>
        <end position="20"/>
    </location>
</feature>
<dbReference type="Proteomes" id="UP000823935">
    <property type="component" value="Unassembled WGS sequence"/>
</dbReference>
<reference evidence="2" key="1">
    <citation type="submission" date="2020-10" db="EMBL/GenBank/DDBJ databases">
        <authorList>
            <person name="Gilroy R."/>
        </authorList>
    </citation>
    <scope>NUCLEOTIDE SEQUENCE</scope>
    <source>
        <strain evidence="2">CHK190-19873</strain>
    </source>
</reference>
<organism evidence="2 3">
    <name type="scientific">Candidatus Limivivens intestinipullorum</name>
    <dbReference type="NCBI Taxonomy" id="2840858"/>
    <lineage>
        <taxon>Bacteria</taxon>
        <taxon>Bacillati</taxon>
        <taxon>Bacillota</taxon>
        <taxon>Clostridia</taxon>
        <taxon>Lachnospirales</taxon>
        <taxon>Lachnospiraceae</taxon>
        <taxon>Lachnospiraceae incertae sedis</taxon>
        <taxon>Candidatus Limivivens</taxon>
    </lineage>
</organism>
<evidence type="ECO:0000256" key="1">
    <source>
        <dbReference type="SAM" id="MobiDB-lite"/>
    </source>
</evidence>